<protein>
    <recommendedName>
        <fullName evidence="9">Lipopolysaccharide export system permease protein LptF</fullName>
    </recommendedName>
</protein>
<accession>A0A644TJA6</accession>
<feature type="transmembrane region" description="Helical" evidence="7">
    <location>
        <begin position="25"/>
        <end position="46"/>
    </location>
</feature>
<evidence type="ECO:0000256" key="2">
    <source>
        <dbReference type="ARBA" id="ARBA00022475"/>
    </source>
</evidence>
<reference evidence="8" key="1">
    <citation type="submission" date="2019-08" db="EMBL/GenBank/DDBJ databases">
        <authorList>
            <person name="Kucharzyk K."/>
            <person name="Murdoch R.W."/>
            <person name="Higgins S."/>
            <person name="Loffler F."/>
        </authorList>
    </citation>
    <scope>NUCLEOTIDE SEQUENCE</scope>
</reference>
<keyword evidence="5 7" id="KW-0472">Membrane</keyword>
<keyword evidence="2" id="KW-1003">Cell membrane</keyword>
<evidence type="ECO:0008006" key="9">
    <source>
        <dbReference type="Google" id="ProtNLM"/>
    </source>
</evidence>
<name>A0A644TJA6_9ZZZZ</name>
<keyword evidence="4 7" id="KW-1133">Transmembrane helix</keyword>
<dbReference type="PANTHER" id="PTHR33529:SF6">
    <property type="entry name" value="YJGP_YJGQ FAMILY PERMEASE"/>
    <property type="match status" value="1"/>
</dbReference>
<proteinExistence type="predicted"/>
<feature type="transmembrane region" description="Helical" evidence="7">
    <location>
        <begin position="112"/>
        <end position="130"/>
    </location>
</feature>
<feature type="transmembrane region" description="Helical" evidence="7">
    <location>
        <begin position="66"/>
        <end position="91"/>
    </location>
</feature>
<keyword evidence="3 7" id="KW-0812">Transmembrane</keyword>
<evidence type="ECO:0000256" key="7">
    <source>
        <dbReference type="SAM" id="Phobius"/>
    </source>
</evidence>
<comment type="caution">
    <text evidence="8">The sequence shown here is derived from an EMBL/GenBank/DDBJ whole genome shotgun (WGS) entry which is preliminary data.</text>
</comment>
<gene>
    <name evidence="8" type="ORF">SDC9_12045</name>
</gene>
<evidence type="ECO:0000313" key="8">
    <source>
        <dbReference type="EMBL" id="MPL66372.1"/>
    </source>
</evidence>
<feature type="transmembrane region" description="Helical" evidence="7">
    <location>
        <begin position="382"/>
        <end position="403"/>
    </location>
</feature>
<dbReference type="Pfam" id="PF03739">
    <property type="entry name" value="LptF_LptG"/>
    <property type="match status" value="2"/>
</dbReference>
<dbReference type="InterPro" id="IPR005495">
    <property type="entry name" value="LptG/LptF_permease"/>
</dbReference>
<dbReference type="EMBL" id="VSSQ01000032">
    <property type="protein sequence ID" value="MPL66372.1"/>
    <property type="molecule type" value="Genomic_DNA"/>
</dbReference>
<evidence type="ECO:0000256" key="5">
    <source>
        <dbReference type="ARBA" id="ARBA00023136"/>
    </source>
</evidence>
<dbReference type="PANTHER" id="PTHR33529">
    <property type="entry name" value="SLR0882 PROTEIN-RELATED"/>
    <property type="match status" value="1"/>
</dbReference>
<feature type="transmembrane region" description="Helical" evidence="7">
    <location>
        <begin position="415"/>
        <end position="434"/>
    </location>
</feature>
<dbReference type="GO" id="GO:0015920">
    <property type="term" value="P:lipopolysaccharide transport"/>
    <property type="evidence" value="ECO:0007669"/>
    <property type="project" value="TreeGrafter"/>
</dbReference>
<dbReference type="AlphaFoldDB" id="A0A644TJA6"/>
<organism evidence="8">
    <name type="scientific">bioreactor metagenome</name>
    <dbReference type="NCBI Taxonomy" id="1076179"/>
    <lineage>
        <taxon>unclassified sequences</taxon>
        <taxon>metagenomes</taxon>
        <taxon>ecological metagenomes</taxon>
    </lineage>
</organism>
<comment type="subcellular location">
    <subcellularLocation>
        <location evidence="1">Cell membrane</location>
        <topology evidence="1">Multi-pass membrane protein</topology>
    </subcellularLocation>
</comment>
<evidence type="ECO:0000256" key="3">
    <source>
        <dbReference type="ARBA" id="ARBA00022692"/>
    </source>
</evidence>
<sequence>MASDKIAGGSHGIPLTVLRYIAGEFLLSLGISFLFFFVVFFVNQILLLAEDILTKNAPLAQTLLLLLYSLPSVVAIAFPFSALAGALMTSARLNSDNEILAFSSLGISPKTLYTPFLVLGLAVSLLSFAANDYLLPRGARSFKKVYADLVQASASIELAPFSVKRYKDLVVVTGEKKGEEIGNILLFEAAKDSRQSFISAATASLSLDDENSAALISMTDVMEHRTKGEEGGGFVVSSAETLLYRFTLREPIIGYSNSGPYELSTKELSLAIEKKRGSLQRRIDDAQRQGSTARSELLSRYQRESSISAPRNGGDGNKKTSESSLARGLSSLDQALSIRPKDRSLQLYELEYNKKFAIPAAGFFFSLLAFPLGLGTKRSGRTAGFGVALILSTLYWGLLFAGQTLGLRSEIAPGLAMWAPNALVLSMAALLWFLRKRGNRRIV</sequence>
<evidence type="ECO:0000256" key="1">
    <source>
        <dbReference type="ARBA" id="ARBA00004651"/>
    </source>
</evidence>
<dbReference type="GO" id="GO:0043190">
    <property type="term" value="C:ATP-binding cassette (ABC) transporter complex"/>
    <property type="evidence" value="ECO:0007669"/>
    <property type="project" value="TreeGrafter"/>
</dbReference>
<feature type="region of interest" description="Disordered" evidence="6">
    <location>
        <begin position="281"/>
        <end position="323"/>
    </location>
</feature>
<evidence type="ECO:0000256" key="6">
    <source>
        <dbReference type="SAM" id="MobiDB-lite"/>
    </source>
</evidence>
<evidence type="ECO:0000256" key="4">
    <source>
        <dbReference type="ARBA" id="ARBA00022989"/>
    </source>
</evidence>